<feature type="domain" description="HTH luxR-type" evidence="4">
    <location>
        <begin position="861"/>
        <end position="926"/>
    </location>
</feature>
<dbReference type="Pfam" id="PF13191">
    <property type="entry name" value="AAA_16"/>
    <property type="match status" value="1"/>
</dbReference>
<reference evidence="6" key="1">
    <citation type="journal article" date="2019" name="Int. J. Syst. Evol. Microbiol.">
        <title>The Global Catalogue of Microorganisms (GCM) 10K type strain sequencing project: providing services to taxonomists for standard genome sequencing and annotation.</title>
        <authorList>
            <consortium name="The Broad Institute Genomics Platform"/>
            <consortium name="The Broad Institute Genome Sequencing Center for Infectious Disease"/>
            <person name="Wu L."/>
            <person name="Ma J."/>
        </authorList>
    </citation>
    <scope>NUCLEOTIDE SEQUENCE [LARGE SCALE GENOMIC DNA]</scope>
    <source>
        <strain evidence="6">JCM 16928</strain>
    </source>
</reference>
<evidence type="ECO:0000256" key="1">
    <source>
        <dbReference type="ARBA" id="ARBA00022741"/>
    </source>
</evidence>
<name>A0ABP6Z823_9ACTN</name>
<dbReference type="InterPro" id="IPR000792">
    <property type="entry name" value="Tscrpt_reg_LuxR_C"/>
</dbReference>
<feature type="region of interest" description="Disordered" evidence="3">
    <location>
        <begin position="1"/>
        <end position="21"/>
    </location>
</feature>
<evidence type="ECO:0000256" key="2">
    <source>
        <dbReference type="ARBA" id="ARBA00022840"/>
    </source>
</evidence>
<dbReference type="SUPFAM" id="SSF48452">
    <property type="entry name" value="TPR-like"/>
    <property type="match status" value="1"/>
</dbReference>
<dbReference type="RefSeq" id="WP_344850471.1">
    <property type="nucleotide sequence ID" value="NZ_BAABAA010000027.1"/>
</dbReference>
<dbReference type="InterPro" id="IPR011990">
    <property type="entry name" value="TPR-like_helical_dom_sf"/>
</dbReference>
<dbReference type="SUPFAM" id="SSF46894">
    <property type="entry name" value="C-terminal effector domain of the bipartite response regulators"/>
    <property type="match status" value="1"/>
</dbReference>
<keyword evidence="2" id="KW-0067">ATP-binding</keyword>
<dbReference type="PANTHER" id="PTHR16305">
    <property type="entry name" value="TESTICULAR SOLUBLE ADENYLYL CYCLASE"/>
    <property type="match status" value="1"/>
</dbReference>
<comment type="caution">
    <text evidence="5">The sequence shown here is derived from an EMBL/GenBank/DDBJ whole genome shotgun (WGS) entry which is preliminary data.</text>
</comment>
<dbReference type="InterPro" id="IPR016032">
    <property type="entry name" value="Sig_transdc_resp-reg_C-effctor"/>
</dbReference>
<dbReference type="PANTHER" id="PTHR16305:SF35">
    <property type="entry name" value="TRANSCRIPTIONAL ACTIVATOR DOMAIN"/>
    <property type="match status" value="1"/>
</dbReference>
<dbReference type="Pfam" id="PF00196">
    <property type="entry name" value="GerE"/>
    <property type="match status" value="1"/>
</dbReference>
<evidence type="ECO:0000313" key="5">
    <source>
        <dbReference type="EMBL" id="GAA3599982.1"/>
    </source>
</evidence>
<proteinExistence type="predicted"/>
<dbReference type="EMBL" id="BAABAA010000027">
    <property type="protein sequence ID" value="GAA3599982.1"/>
    <property type="molecule type" value="Genomic_DNA"/>
</dbReference>
<dbReference type="Proteomes" id="UP001501222">
    <property type="component" value="Unassembled WGS sequence"/>
</dbReference>
<dbReference type="PROSITE" id="PS50043">
    <property type="entry name" value="HTH_LUXR_2"/>
    <property type="match status" value="1"/>
</dbReference>
<dbReference type="CDD" id="cd06170">
    <property type="entry name" value="LuxR_C_like"/>
    <property type="match status" value="1"/>
</dbReference>
<protein>
    <submittedName>
        <fullName evidence="5">LuxR family transcriptional regulator</fullName>
    </submittedName>
</protein>
<evidence type="ECO:0000313" key="6">
    <source>
        <dbReference type="Proteomes" id="UP001501222"/>
    </source>
</evidence>
<dbReference type="SUPFAM" id="SSF52540">
    <property type="entry name" value="P-loop containing nucleoside triphosphate hydrolases"/>
    <property type="match status" value="1"/>
</dbReference>
<gene>
    <name evidence="5" type="ORF">GCM10022235_84870</name>
</gene>
<keyword evidence="1" id="KW-0547">Nucleotide-binding</keyword>
<dbReference type="PRINTS" id="PR00038">
    <property type="entry name" value="HTHLUXR"/>
</dbReference>
<dbReference type="InterPro" id="IPR041664">
    <property type="entry name" value="AAA_16"/>
</dbReference>
<dbReference type="Gene3D" id="3.40.50.300">
    <property type="entry name" value="P-loop containing nucleotide triphosphate hydrolases"/>
    <property type="match status" value="1"/>
</dbReference>
<keyword evidence="6" id="KW-1185">Reference proteome</keyword>
<dbReference type="Gene3D" id="1.25.40.10">
    <property type="entry name" value="Tetratricopeptide repeat domain"/>
    <property type="match status" value="1"/>
</dbReference>
<evidence type="ECO:0000259" key="4">
    <source>
        <dbReference type="PROSITE" id="PS50043"/>
    </source>
</evidence>
<accession>A0ABP6Z823</accession>
<dbReference type="InterPro" id="IPR027417">
    <property type="entry name" value="P-loop_NTPase"/>
</dbReference>
<dbReference type="SMART" id="SM00421">
    <property type="entry name" value="HTH_LUXR"/>
    <property type="match status" value="1"/>
</dbReference>
<dbReference type="InterPro" id="IPR036388">
    <property type="entry name" value="WH-like_DNA-bd_sf"/>
</dbReference>
<sequence>MGPDDGIRGQAAGGAPATQLLGRRSERATLDRVLTGLRGGESRALVVLGEAGVGKTALLDHLANSATDLRVLRAVGVQSEMELLFAALHQLCAPILGRLHRIPEPQQQALATIFGLAPGPAPDRFIVGLGVLSLISDLAGEKPVLVIVDDAQWLDTATAQTLGFVARRLGAEAAGLVFGAREARVELHDLPELTVTGLADHDARALLGSSVEFLLDAPIRDRIVAETGGNPLALLELPRGLTATQLAAGFGLAGGAGLPVRIEQSFLRQTEALPAQTQRLLLVAAAEPEGDPVVVHRAADLLGLAADFLEVSSLLTVGERVTFRHPLVRSALYGAASATERQAIHLALADATNATADPDRRAWHLAAAATGPDEEVALALERSADRAQARGGFAAAAACLQRAVALTVDPARRTQRALAGAYASLRAGAFPTASMLLATAEAGQLDDLGRARIDLIRAEAAFSQQRGRDAAGLLLRAAQTLEPLDPRLARDTYLDAWSAALFAGRLARTVGLREVSRAARATAMPEGAPQSSDLLLDGLAMLFVEGRQDAVPLLEQAAAAFSGPEISNEEALRWGWLGTVAAATTWDFEGCFATAGRQVEAARAAGALAVLVVGVNVLEQVAAFAGDFTEATALRAEADAVREATGTHVAPYGALVLTAFRGNEDEAFQLIDETIAGATAEGQGTAVRYAQWAKAIILNALGRHDEALLLARLASEDTPELWLSAWALSELIEAATRTGHSGEAAAALTRLQEGTRYSDKPWALAVEARGRALVQADDDDADAAYVEAIELLTSTRLRPDLARTRLLYGEWLRRKGRRTEARSELRSAYDLFTAIGMDAFADRARRELQATGETVRKQAATPATVEALTPQEQQIALLVRDGLSNAEVGTRLFISPRTVEWHLRKIFDKLSITSRRQLRDLPFLNGYETAIR</sequence>
<evidence type="ECO:0000256" key="3">
    <source>
        <dbReference type="SAM" id="MobiDB-lite"/>
    </source>
</evidence>
<dbReference type="Gene3D" id="1.10.10.10">
    <property type="entry name" value="Winged helix-like DNA-binding domain superfamily/Winged helix DNA-binding domain"/>
    <property type="match status" value="1"/>
</dbReference>
<organism evidence="5 6">
    <name type="scientific">Kribbella ginsengisoli</name>
    <dbReference type="NCBI Taxonomy" id="363865"/>
    <lineage>
        <taxon>Bacteria</taxon>
        <taxon>Bacillati</taxon>
        <taxon>Actinomycetota</taxon>
        <taxon>Actinomycetes</taxon>
        <taxon>Propionibacteriales</taxon>
        <taxon>Kribbellaceae</taxon>
        <taxon>Kribbella</taxon>
    </lineage>
</organism>